<accession>A0A5B8W1H1</accession>
<sequence>MDIIKVIQETATWIEKVNNDFNTNLFRSAELSPNYYYYQIPDGEKLSAVNRIVSARAALLVESGVELIPVSELHNYGRIMIFDPDSTTTDGAPEAESACYIDIGDSPPWDTWLAVGAQLNGIKFYKPQHDINAAYLIAWVPKSHYFYANDAVEVSCIGNLAWASNEFIRDKYDPIKELFCKPVIVKPDGELFCSEKTSRILNVVQQELERNSKSY</sequence>
<proteinExistence type="predicted"/>
<dbReference type="OrthoDB" id="790936at2"/>
<organism evidence="1 2">
    <name type="scientific">Mucilaginibacter ginsenosidivorax</name>
    <dbReference type="NCBI Taxonomy" id="862126"/>
    <lineage>
        <taxon>Bacteria</taxon>
        <taxon>Pseudomonadati</taxon>
        <taxon>Bacteroidota</taxon>
        <taxon>Sphingobacteriia</taxon>
        <taxon>Sphingobacteriales</taxon>
        <taxon>Sphingobacteriaceae</taxon>
        <taxon>Mucilaginibacter</taxon>
    </lineage>
</organism>
<dbReference type="RefSeq" id="WP_147053299.1">
    <property type="nucleotide sequence ID" value="NZ_CP042437.1"/>
</dbReference>
<dbReference type="KEGG" id="mgk:FSB76_09240"/>
<name>A0A5B8W1H1_9SPHI</name>
<reference evidence="1 2" key="1">
    <citation type="journal article" date="2013" name="J. Microbiol.">
        <title>Mucilaginibacter ginsenosidivorax sp. nov., with ginsenoside converting activity isolated from sediment.</title>
        <authorList>
            <person name="Kim J.K."/>
            <person name="Choi T.E."/>
            <person name="Liu Q.M."/>
            <person name="Park H.Y."/>
            <person name="Yi T.H."/>
            <person name="Yoon M.H."/>
            <person name="Kim S.C."/>
            <person name="Im W.T."/>
        </authorList>
    </citation>
    <scope>NUCLEOTIDE SEQUENCE [LARGE SCALE GENOMIC DNA]</scope>
    <source>
        <strain evidence="1 2">KHI28</strain>
    </source>
</reference>
<evidence type="ECO:0000313" key="1">
    <source>
        <dbReference type="EMBL" id="QEC76118.1"/>
    </source>
</evidence>
<protein>
    <submittedName>
        <fullName evidence="1">Uncharacterized protein</fullName>
    </submittedName>
</protein>
<dbReference type="EMBL" id="CP042437">
    <property type="protein sequence ID" value="QEC76118.1"/>
    <property type="molecule type" value="Genomic_DNA"/>
</dbReference>
<gene>
    <name evidence="1" type="ORF">FSB76_09240</name>
</gene>
<keyword evidence="2" id="KW-1185">Reference proteome</keyword>
<dbReference type="AlphaFoldDB" id="A0A5B8W1H1"/>
<evidence type="ECO:0000313" key="2">
    <source>
        <dbReference type="Proteomes" id="UP000321362"/>
    </source>
</evidence>
<dbReference type="Proteomes" id="UP000321362">
    <property type="component" value="Chromosome"/>
</dbReference>